<keyword evidence="8 9" id="KW-0012">Acyltransferase</keyword>
<dbReference type="Pfam" id="PF00795">
    <property type="entry name" value="CN_hydrolase"/>
    <property type="match status" value="1"/>
</dbReference>
<comment type="subcellular location">
    <subcellularLocation>
        <location evidence="1 9">Cell membrane</location>
        <topology evidence="1 9">Multi-pass membrane protein</topology>
    </subcellularLocation>
</comment>
<feature type="transmembrane region" description="Helical" evidence="9">
    <location>
        <begin position="150"/>
        <end position="173"/>
    </location>
</feature>
<evidence type="ECO:0000256" key="6">
    <source>
        <dbReference type="ARBA" id="ARBA00022989"/>
    </source>
</evidence>
<dbReference type="InterPro" id="IPR045378">
    <property type="entry name" value="LNT_N"/>
</dbReference>
<dbReference type="Gene3D" id="3.60.110.10">
    <property type="entry name" value="Carbon-nitrogen hydrolase"/>
    <property type="match status" value="1"/>
</dbReference>
<keyword evidence="7 9" id="KW-0472">Membrane</keyword>
<comment type="pathway">
    <text evidence="9">Protein modification; lipoprotein biosynthesis (N-acyl transfer).</text>
</comment>
<feature type="transmembrane region" description="Helical" evidence="9">
    <location>
        <begin position="40"/>
        <end position="58"/>
    </location>
</feature>
<evidence type="ECO:0000256" key="9">
    <source>
        <dbReference type="HAMAP-Rule" id="MF_01148"/>
    </source>
</evidence>
<dbReference type="SUPFAM" id="SSF56317">
    <property type="entry name" value="Carbon-nitrogen hydrolase"/>
    <property type="match status" value="1"/>
</dbReference>
<dbReference type="InterPro" id="IPR003010">
    <property type="entry name" value="C-N_Hydrolase"/>
</dbReference>
<dbReference type="PROSITE" id="PS50263">
    <property type="entry name" value="CN_HYDROLASE"/>
    <property type="match status" value="1"/>
</dbReference>
<dbReference type="InterPro" id="IPR036526">
    <property type="entry name" value="C-N_Hydrolase_sf"/>
</dbReference>
<feature type="transmembrane region" description="Helical" evidence="9">
    <location>
        <begin position="193"/>
        <end position="214"/>
    </location>
</feature>
<accession>A0A2J7TI50</accession>
<feature type="domain" description="CN hydrolase" evidence="10">
    <location>
        <begin position="261"/>
        <end position="525"/>
    </location>
</feature>
<gene>
    <name evidence="9 11" type="primary">lnt</name>
    <name evidence="11" type="ORF">CR492_08555</name>
</gene>
<sequence length="576" mass="61501">MFSPAASIAAAPRWRRRLIALLTGAVGALAMAPFGLMPALAIAMTGAIWLIDASVSRADAKPAAEGHGKSRVSRLIPAAARRAFAAGWWWGFGYFLASLWWLGAAFLVEADQFVWAMPLGVIGLPAAMAFYPALGFFLASLLWTQGPARILTFAAALTLAEWLRGHLFTGFPWNAFGMALGGNLLTAQTASLTGLYGLTLFAIALFSAPATLAARPLSLASLAPTGAALLALGAMFSFGAWRLAAAPAPTPRVPGVMIKIIQPNLAQDDKYRPEYKREIVARYLQLSALLPEEASSDLTLLVWPESAFPFILSRDPEAMAQIGDALPPGVILATGAARAEEDPSYRGDAFEPASGRLEHPVFFNAIQLVASGGLLIGAYDKSHLVPFGEYLPFEAAFARVGLRQFVSIPGGFEPGPGRRTLNVPGLPPVAPLICYEAIFPGEALPQEPGAPRPGLLLNVTDDGWFGRTAGPYQHFAQARLRTIEEGLPMLRAANTGISAIIDPYGRITERLPLGAEGLIAGGLPQAIAPPFYARHGVLLPLALWLICNIVGIMAFLRKTHLTRRQQLSSNYIRLLS</sequence>
<dbReference type="CDD" id="cd07571">
    <property type="entry name" value="ALP_N-acyl_transferase"/>
    <property type="match status" value="1"/>
</dbReference>
<keyword evidence="3 9" id="KW-1003">Cell membrane</keyword>
<protein>
    <recommendedName>
        <fullName evidence="9">Apolipoprotein N-acyltransferase</fullName>
        <shortName evidence="9">ALP N-acyltransferase</shortName>
        <ecNumber evidence="9">2.3.1.269</ecNumber>
    </recommendedName>
</protein>
<dbReference type="EMBL" id="PDZR01000007">
    <property type="protein sequence ID" value="PNG26444.1"/>
    <property type="molecule type" value="Genomic_DNA"/>
</dbReference>
<dbReference type="InterPro" id="IPR004563">
    <property type="entry name" value="Apolipo_AcylTrfase"/>
</dbReference>
<evidence type="ECO:0000256" key="3">
    <source>
        <dbReference type="ARBA" id="ARBA00022475"/>
    </source>
</evidence>
<feature type="transmembrane region" description="Helical" evidence="9">
    <location>
        <begin position="226"/>
        <end position="244"/>
    </location>
</feature>
<dbReference type="EC" id="2.3.1.269" evidence="9"/>
<comment type="catalytic activity">
    <reaction evidence="9">
        <text>N-terminal S-1,2-diacyl-sn-glyceryl-L-cysteinyl-[lipoprotein] + a glycerophospholipid = N-acyl-S-1,2-diacyl-sn-glyceryl-L-cysteinyl-[lipoprotein] + a 2-acyl-sn-glycero-3-phospholipid + H(+)</text>
        <dbReference type="Rhea" id="RHEA:48228"/>
        <dbReference type="Rhea" id="RHEA-COMP:14681"/>
        <dbReference type="Rhea" id="RHEA-COMP:14684"/>
        <dbReference type="ChEBI" id="CHEBI:15378"/>
        <dbReference type="ChEBI" id="CHEBI:136912"/>
        <dbReference type="ChEBI" id="CHEBI:140656"/>
        <dbReference type="ChEBI" id="CHEBI:140657"/>
        <dbReference type="ChEBI" id="CHEBI:140660"/>
        <dbReference type="EC" id="2.3.1.269"/>
    </reaction>
</comment>
<organism evidence="11 12">
    <name type="scientific">Methylocella silvestris</name>
    <dbReference type="NCBI Taxonomy" id="199596"/>
    <lineage>
        <taxon>Bacteria</taxon>
        <taxon>Pseudomonadati</taxon>
        <taxon>Pseudomonadota</taxon>
        <taxon>Alphaproteobacteria</taxon>
        <taxon>Hyphomicrobiales</taxon>
        <taxon>Beijerinckiaceae</taxon>
        <taxon>Methylocella</taxon>
    </lineage>
</organism>
<proteinExistence type="inferred from homology"/>
<keyword evidence="6 9" id="KW-1133">Transmembrane helix</keyword>
<keyword evidence="4 9" id="KW-0808">Transferase</keyword>
<evidence type="ECO:0000256" key="4">
    <source>
        <dbReference type="ARBA" id="ARBA00022679"/>
    </source>
</evidence>
<name>A0A2J7TI50_METSI</name>
<comment type="caution">
    <text evidence="11">The sequence shown here is derived from an EMBL/GenBank/DDBJ whole genome shotgun (WGS) entry which is preliminary data.</text>
</comment>
<dbReference type="OrthoDB" id="9804277at2"/>
<evidence type="ECO:0000259" key="10">
    <source>
        <dbReference type="PROSITE" id="PS50263"/>
    </source>
</evidence>
<comment type="function">
    <text evidence="9">Catalyzes the phospholipid dependent N-acylation of the N-terminal cysteine of apolipoprotein, the last step in lipoprotein maturation.</text>
</comment>
<dbReference type="AlphaFoldDB" id="A0A2J7TI50"/>
<dbReference type="PANTHER" id="PTHR38686">
    <property type="entry name" value="APOLIPOPROTEIN N-ACYLTRANSFERASE"/>
    <property type="match status" value="1"/>
</dbReference>
<keyword evidence="5 9" id="KW-0812">Transmembrane</keyword>
<reference evidence="11 12" key="1">
    <citation type="submission" date="2017-10" db="EMBL/GenBank/DDBJ databases">
        <title>Genome announcement of Methylocella silvestris TVC from permafrost.</title>
        <authorList>
            <person name="Wang J."/>
            <person name="Geng K."/>
            <person name="Ul-Haque F."/>
            <person name="Crombie A.T."/>
            <person name="Street L.E."/>
            <person name="Wookey P.A."/>
            <person name="Murrell J.C."/>
            <person name="Pratscher J."/>
        </authorList>
    </citation>
    <scope>NUCLEOTIDE SEQUENCE [LARGE SCALE GENOMIC DNA]</scope>
    <source>
        <strain evidence="11 12">TVC</strain>
    </source>
</reference>
<dbReference type="UniPathway" id="UPA00666"/>
<dbReference type="GO" id="GO:0042158">
    <property type="term" value="P:lipoprotein biosynthetic process"/>
    <property type="evidence" value="ECO:0007669"/>
    <property type="project" value="UniProtKB-UniRule"/>
</dbReference>
<dbReference type="RefSeq" id="WP_102843326.1">
    <property type="nucleotide sequence ID" value="NZ_PDZR01000007.1"/>
</dbReference>
<dbReference type="Pfam" id="PF20154">
    <property type="entry name" value="LNT_N"/>
    <property type="match status" value="1"/>
</dbReference>
<keyword evidence="11" id="KW-0449">Lipoprotein</keyword>
<evidence type="ECO:0000256" key="1">
    <source>
        <dbReference type="ARBA" id="ARBA00004651"/>
    </source>
</evidence>
<dbReference type="GO" id="GO:0016410">
    <property type="term" value="F:N-acyltransferase activity"/>
    <property type="evidence" value="ECO:0007669"/>
    <property type="project" value="UniProtKB-UniRule"/>
</dbReference>
<feature type="transmembrane region" description="Helical" evidence="9">
    <location>
        <begin position="122"/>
        <end position="143"/>
    </location>
</feature>
<dbReference type="PANTHER" id="PTHR38686:SF1">
    <property type="entry name" value="APOLIPOPROTEIN N-ACYLTRANSFERASE"/>
    <property type="match status" value="1"/>
</dbReference>
<evidence type="ECO:0000256" key="2">
    <source>
        <dbReference type="ARBA" id="ARBA00010065"/>
    </source>
</evidence>
<evidence type="ECO:0000313" key="12">
    <source>
        <dbReference type="Proteomes" id="UP000236286"/>
    </source>
</evidence>
<dbReference type="GO" id="GO:0005886">
    <property type="term" value="C:plasma membrane"/>
    <property type="evidence" value="ECO:0007669"/>
    <property type="project" value="UniProtKB-SubCell"/>
</dbReference>
<feature type="transmembrane region" description="Helical" evidence="9">
    <location>
        <begin position="537"/>
        <end position="556"/>
    </location>
</feature>
<evidence type="ECO:0000256" key="7">
    <source>
        <dbReference type="ARBA" id="ARBA00023136"/>
    </source>
</evidence>
<dbReference type="HAMAP" id="MF_01148">
    <property type="entry name" value="Lnt"/>
    <property type="match status" value="1"/>
</dbReference>
<feature type="transmembrane region" description="Helical" evidence="9">
    <location>
        <begin position="79"/>
        <end position="102"/>
    </location>
</feature>
<evidence type="ECO:0000313" key="11">
    <source>
        <dbReference type="EMBL" id="PNG26444.1"/>
    </source>
</evidence>
<dbReference type="Proteomes" id="UP000236286">
    <property type="component" value="Unassembled WGS sequence"/>
</dbReference>
<evidence type="ECO:0000256" key="8">
    <source>
        <dbReference type="ARBA" id="ARBA00023315"/>
    </source>
</evidence>
<dbReference type="NCBIfam" id="TIGR00546">
    <property type="entry name" value="lnt"/>
    <property type="match status" value="1"/>
</dbReference>
<evidence type="ECO:0000256" key="5">
    <source>
        <dbReference type="ARBA" id="ARBA00022692"/>
    </source>
</evidence>
<comment type="similarity">
    <text evidence="2 9">Belongs to the CN hydrolase family. Apolipoprotein N-acyltransferase subfamily.</text>
</comment>